<dbReference type="GO" id="GO:0003993">
    <property type="term" value="F:acid phosphatase activity"/>
    <property type="evidence" value="ECO:0007669"/>
    <property type="project" value="UniProtKB-EC"/>
</dbReference>
<name>A0A4U5LQY8_STECR</name>
<evidence type="ECO:0000256" key="2">
    <source>
        <dbReference type="ARBA" id="ARBA00005375"/>
    </source>
</evidence>
<dbReference type="STRING" id="34508.A0A4U5LQY8"/>
<dbReference type="Gene3D" id="3.40.50.1240">
    <property type="entry name" value="Phosphoglycerate mutase-like"/>
    <property type="match status" value="1"/>
</dbReference>
<evidence type="ECO:0000313" key="5">
    <source>
        <dbReference type="Proteomes" id="UP000298663"/>
    </source>
</evidence>
<dbReference type="EMBL" id="AZBU02000013">
    <property type="protein sequence ID" value="TKR58383.1"/>
    <property type="molecule type" value="Genomic_DNA"/>
</dbReference>
<proteinExistence type="inferred from homology"/>
<evidence type="ECO:0000256" key="3">
    <source>
        <dbReference type="SAM" id="SignalP"/>
    </source>
</evidence>
<gene>
    <name evidence="4" type="ORF">L596_029835</name>
</gene>
<evidence type="ECO:0008006" key="6">
    <source>
        <dbReference type="Google" id="ProtNLM"/>
    </source>
</evidence>
<reference evidence="4 5" key="2">
    <citation type="journal article" date="2019" name="G3 (Bethesda)">
        <title>Hybrid Assembly of the Genome of the Entomopathogenic Nematode Steinernema carpocapsae Identifies the X-Chromosome.</title>
        <authorList>
            <person name="Serra L."/>
            <person name="Macchietto M."/>
            <person name="Macias-Munoz A."/>
            <person name="McGill C.J."/>
            <person name="Rodriguez I.M."/>
            <person name="Rodriguez B."/>
            <person name="Murad R."/>
            <person name="Mortazavi A."/>
        </authorList>
    </citation>
    <scope>NUCLEOTIDE SEQUENCE [LARGE SCALE GENOMIC DNA]</scope>
    <source>
        <strain evidence="4 5">ALL</strain>
    </source>
</reference>
<dbReference type="PROSITE" id="PS00616">
    <property type="entry name" value="HIS_ACID_PHOSPHAT_1"/>
    <property type="match status" value="1"/>
</dbReference>
<dbReference type="InterPro" id="IPR033379">
    <property type="entry name" value="Acid_Pase_AS"/>
</dbReference>
<feature type="signal peptide" evidence="3">
    <location>
        <begin position="1"/>
        <end position="16"/>
    </location>
</feature>
<dbReference type="PANTHER" id="PTHR11567">
    <property type="entry name" value="ACID PHOSPHATASE-RELATED"/>
    <property type="match status" value="1"/>
</dbReference>
<feature type="chain" id="PRO_5020354409" description="Acid phosphatase" evidence="3">
    <location>
        <begin position="17"/>
        <end position="380"/>
    </location>
</feature>
<dbReference type="PANTHER" id="PTHR11567:SF210">
    <property type="entry name" value="ACID PHOSPHATASE 5-RELATED"/>
    <property type="match status" value="1"/>
</dbReference>
<dbReference type="CDD" id="cd07061">
    <property type="entry name" value="HP_HAP_like"/>
    <property type="match status" value="1"/>
</dbReference>
<dbReference type="InterPro" id="IPR050645">
    <property type="entry name" value="Histidine_acid_phosphatase"/>
</dbReference>
<keyword evidence="3" id="KW-0732">Signal</keyword>
<evidence type="ECO:0000256" key="1">
    <source>
        <dbReference type="ARBA" id="ARBA00000032"/>
    </source>
</evidence>
<dbReference type="Proteomes" id="UP000298663">
    <property type="component" value="Unassembled WGS sequence"/>
</dbReference>
<comment type="catalytic activity">
    <reaction evidence="1">
        <text>a phosphate monoester + H2O = an alcohol + phosphate</text>
        <dbReference type="Rhea" id="RHEA:15017"/>
        <dbReference type="ChEBI" id="CHEBI:15377"/>
        <dbReference type="ChEBI" id="CHEBI:30879"/>
        <dbReference type="ChEBI" id="CHEBI:43474"/>
        <dbReference type="ChEBI" id="CHEBI:67140"/>
        <dbReference type="EC" id="3.1.3.2"/>
    </reaction>
</comment>
<keyword evidence="5" id="KW-1185">Reference proteome</keyword>
<protein>
    <recommendedName>
        <fullName evidence="6">Acid phosphatase</fullName>
    </recommendedName>
</protein>
<reference evidence="4 5" key="1">
    <citation type="journal article" date="2015" name="Genome Biol.">
        <title>Comparative genomics of Steinernema reveals deeply conserved gene regulatory networks.</title>
        <authorList>
            <person name="Dillman A.R."/>
            <person name="Macchietto M."/>
            <person name="Porter C.F."/>
            <person name="Rogers A."/>
            <person name="Williams B."/>
            <person name="Antoshechkin I."/>
            <person name="Lee M.M."/>
            <person name="Goodwin Z."/>
            <person name="Lu X."/>
            <person name="Lewis E.E."/>
            <person name="Goodrich-Blair H."/>
            <person name="Stock S.P."/>
            <person name="Adams B.J."/>
            <person name="Sternberg P.W."/>
            <person name="Mortazavi A."/>
        </authorList>
    </citation>
    <scope>NUCLEOTIDE SEQUENCE [LARGE SCALE GENOMIC DNA]</scope>
    <source>
        <strain evidence="4 5">ALL</strain>
    </source>
</reference>
<dbReference type="InterPro" id="IPR000560">
    <property type="entry name" value="His_Pase_clade-2"/>
</dbReference>
<dbReference type="Pfam" id="PF00328">
    <property type="entry name" value="His_Phos_2"/>
    <property type="match status" value="1"/>
</dbReference>
<accession>A0A4U5LQY8</accession>
<comment type="caution">
    <text evidence="4">The sequence shown here is derived from an EMBL/GenBank/DDBJ whole genome shotgun (WGS) entry which is preliminary data.</text>
</comment>
<organism evidence="4 5">
    <name type="scientific">Steinernema carpocapsae</name>
    <name type="common">Entomopathogenic nematode</name>
    <dbReference type="NCBI Taxonomy" id="34508"/>
    <lineage>
        <taxon>Eukaryota</taxon>
        <taxon>Metazoa</taxon>
        <taxon>Ecdysozoa</taxon>
        <taxon>Nematoda</taxon>
        <taxon>Chromadorea</taxon>
        <taxon>Rhabditida</taxon>
        <taxon>Tylenchina</taxon>
        <taxon>Panagrolaimomorpha</taxon>
        <taxon>Strongyloidoidea</taxon>
        <taxon>Steinernematidae</taxon>
        <taxon>Steinernema</taxon>
    </lineage>
</organism>
<dbReference type="AlphaFoldDB" id="A0A4U5LQY8"/>
<sequence>MKLLIILALLLHFSTAAKLLLVQAIWRHGDRVPSKTYKTDPYQADAWPVPWGELTTKGMWQCFVQGLRMKEEYIDRQRLVSPKYSVNEVRVRSTDTTRSLMSAYSSMAGFYSESNGTYPEQFQWPKNWTPVPVHTVSRDKDHALWQFSECPRRTQIRKERKQTPAYLEFRQNNEAFFTEISFKTGINASDLLTFINFATTLEIEHLYNLSFPTWITPELFKKIIFVGHRGWDFIFGAGAFNCPRNEELISLNGGVLLGDLIQNMKNTISGKNRIKFYGYSGHDTTVSALLRVFEAKDNIVGRRFPDYASTVAVELWDSETKGASRYQVKVRYSDNAKAAFRTVTPWVSGCPDEDFCPLEVFEKRSQEFLVKDINERCRVQ</sequence>
<comment type="similarity">
    <text evidence="2">Belongs to the histidine acid phosphatase family.</text>
</comment>
<evidence type="ECO:0000313" key="4">
    <source>
        <dbReference type="EMBL" id="TKR58383.1"/>
    </source>
</evidence>
<dbReference type="OrthoDB" id="258392at2759"/>
<dbReference type="InterPro" id="IPR029033">
    <property type="entry name" value="His_PPase_superfam"/>
</dbReference>
<dbReference type="SUPFAM" id="SSF53254">
    <property type="entry name" value="Phosphoglycerate mutase-like"/>
    <property type="match status" value="1"/>
</dbReference>